<feature type="domain" description="MYND-type" evidence="5">
    <location>
        <begin position="291"/>
        <end position="331"/>
    </location>
</feature>
<dbReference type="GO" id="GO:0008270">
    <property type="term" value="F:zinc ion binding"/>
    <property type="evidence" value="ECO:0007669"/>
    <property type="project" value="UniProtKB-KW"/>
</dbReference>
<keyword evidence="1" id="KW-0479">Metal-binding</keyword>
<keyword evidence="2 4" id="KW-0863">Zinc-finger</keyword>
<dbReference type="Proteomes" id="UP000235786">
    <property type="component" value="Unassembled WGS sequence"/>
</dbReference>
<name>A0A2J6S4F6_HYAVF</name>
<dbReference type="InterPro" id="IPR002893">
    <property type="entry name" value="Znf_MYND"/>
</dbReference>
<dbReference type="SUPFAM" id="SSF144232">
    <property type="entry name" value="HIT/MYND zinc finger-like"/>
    <property type="match status" value="1"/>
</dbReference>
<organism evidence="6 7">
    <name type="scientific">Hyaloscypha variabilis (strain UAMH 11265 / GT02V1 / F)</name>
    <name type="common">Meliniomyces variabilis</name>
    <dbReference type="NCBI Taxonomy" id="1149755"/>
    <lineage>
        <taxon>Eukaryota</taxon>
        <taxon>Fungi</taxon>
        <taxon>Dikarya</taxon>
        <taxon>Ascomycota</taxon>
        <taxon>Pezizomycotina</taxon>
        <taxon>Leotiomycetes</taxon>
        <taxon>Helotiales</taxon>
        <taxon>Hyaloscyphaceae</taxon>
        <taxon>Hyaloscypha</taxon>
        <taxon>Hyaloscypha variabilis</taxon>
    </lineage>
</organism>
<dbReference type="Gene3D" id="6.10.140.2220">
    <property type="match status" value="1"/>
</dbReference>
<accession>A0A2J6S4F6</accession>
<protein>
    <recommendedName>
        <fullName evidence="5">MYND-type domain-containing protein</fullName>
    </recommendedName>
</protein>
<gene>
    <name evidence="6" type="ORF">L207DRAFT_562773</name>
</gene>
<dbReference type="PROSITE" id="PS50865">
    <property type="entry name" value="ZF_MYND_2"/>
    <property type="match status" value="1"/>
</dbReference>
<dbReference type="STRING" id="1149755.A0A2J6S4F6"/>
<dbReference type="EMBL" id="KZ613940">
    <property type="protein sequence ID" value="PMD45649.1"/>
    <property type="molecule type" value="Genomic_DNA"/>
</dbReference>
<evidence type="ECO:0000313" key="7">
    <source>
        <dbReference type="Proteomes" id="UP000235786"/>
    </source>
</evidence>
<dbReference type="Pfam" id="PF01753">
    <property type="entry name" value="zf-MYND"/>
    <property type="match status" value="1"/>
</dbReference>
<evidence type="ECO:0000256" key="1">
    <source>
        <dbReference type="ARBA" id="ARBA00022723"/>
    </source>
</evidence>
<dbReference type="AlphaFoldDB" id="A0A2J6S4F6"/>
<evidence type="ECO:0000259" key="5">
    <source>
        <dbReference type="PROSITE" id="PS50865"/>
    </source>
</evidence>
<keyword evidence="3" id="KW-0862">Zinc</keyword>
<reference evidence="6 7" key="1">
    <citation type="submission" date="2016-04" db="EMBL/GenBank/DDBJ databases">
        <title>A degradative enzymes factory behind the ericoid mycorrhizal symbiosis.</title>
        <authorList>
            <consortium name="DOE Joint Genome Institute"/>
            <person name="Martino E."/>
            <person name="Morin E."/>
            <person name="Grelet G."/>
            <person name="Kuo A."/>
            <person name="Kohler A."/>
            <person name="Daghino S."/>
            <person name="Barry K."/>
            <person name="Choi C."/>
            <person name="Cichocki N."/>
            <person name="Clum A."/>
            <person name="Copeland A."/>
            <person name="Hainaut M."/>
            <person name="Haridas S."/>
            <person name="Labutti K."/>
            <person name="Lindquist E."/>
            <person name="Lipzen A."/>
            <person name="Khouja H.-R."/>
            <person name="Murat C."/>
            <person name="Ohm R."/>
            <person name="Olson A."/>
            <person name="Spatafora J."/>
            <person name="Veneault-Fourrey C."/>
            <person name="Henrissat B."/>
            <person name="Grigoriev I."/>
            <person name="Martin F."/>
            <person name="Perotto S."/>
        </authorList>
    </citation>
    <scope>NUCLEOTIDE SEQUENCE [LARGE SCALE GENOMIC DNA]</scope>
    <source>
        <strain evidence="6 7">F</strain>
    </source>
</reference>
<proteinExistence type="predicted"/>
<keyword evidence="7" id="KW-1185">Reference proteome</keyword>
<sequence>MATTTATMEPEPIPLRTLTVLLNYERVISDPRFKNYRLTRSSISDPSLIDRTKASNPSEFAKLPKSIERTSITLFQTYDEPTSTEPPPTVCQIHPNAFLDAHALTDAQRELLYYQTRGHDGCYKAIGLYQLFFDLYGLENKISVQIKDEEPLILDLATRMNLEFKIRGPKLHTITAFSGKELSLLNGSKEDECHVVGVFECNQDKNKWIVVDMSRMQYGEAGRGLFGENYFLGTLTQFRESMKKICGEAIVGALVHPTLVLGGNVENELRLRTCAKRAWERWQNREKEGWCAFCGKPGRDLQKCSACRNKKIFYCCKAHQKSDWKLHKHTCERNQK</sequence>
<evidence type="ECO:0000256" key="2">
    <source>
        <dbReference type="ARBA" id="ARBA00022771"/>
    </source>
</evidence>
<evidence type="ECO:0000313" key="6">
    <source>
        <dbReference type="EMBL" id="PMD45649.1"/>
    </source>
</evidence>
<evidence type="ECO:0000256" key="4">
    <source>
        <dbReference type="PROSITE-ProRule" id="PRU00134"/>
    </source>
</evidence>
<dbReference type="OrthoDB" id="432970at2759"/>
<evidence type="ECO:0000256" key="3">
    <source>
        <dbReference type="ARBA" id="ARBA00022833"/>
    </source>
</evidence>